<comment type="caution">
    <text evidence="1">The sequence shown here is derived from an EMBL/GenBank/DDBJ whole genome shotgun (WGS) entry which is preliminary data.</text>
</comment>
<keyword evidence="1" id="KW-0808">Transferase</keyword>
<proteinExistence type="predicted"/>
<evidence type="ECO:0000313" key="2">
    <source>
        <dbReference type="Proteomes" id="UP001152531"/>
    </source>
</evidence>
<protein>
    <submittedName>
        <fullName evidence="1">Uridine kinase Das2p</fullName>
    </submittedName>
</protein>
<dbReference type="EMBL" id="CALSDN010000002">
    <property type="protein sequence ID" value="CAH6719573.1"/>
    <property type="molecule type" value="Genomic_DNA"/>
</dbReference>
<accession>A0ACA9Y494</accession>
<sequence>MSIIVLIGGGHASGKTTAADLLKIEVTKTFPELSVKLIDMDNYLIPGMINESRYSSSKSTAITVSNEVFQPLKPSRFDFKQLKDDLTQDETQLVIVHGLYALYDKEIRDLSKFKIFISSDADTRLIRWIRRDVTSGNCSLETVINKYLQGARAEMNDFINPTKEFSDVIMPTGAEANAVGLIVDGISPYVGKQSHYSVPVYHEEKKSFYELN</sequence>
<reference evidence="1" key="1">
    <citation type="submission" date="2022-06" db="EMBL/GenBank/DDBJ databases">
        <authorList>
            <person name="Legras J.-L."/>
            <person name="Devillers H."/>
            <person name="Grondin C."/>
        </authorList>
    </citation>
    <scope>NUCLEOTIDE SEQUENCE</scope>
    <source>
        <strain evidence="1">CLIB 1444</strain>
    </source>
</reference>
<keyword evidence="1" id="KW-0418">Kinase</keyword>
<organism evidence="1 2">
    <name type="scientific">[Candida] jaroonii</name>
    <dbReference type="NCBI Taxonomy" id="467808"/>
    <lineage>
        <taxon>Eukaryota</taxon>
        <taxon>Fungi</taxon>
        <taxon>Dikarya</taxon>
        <taxon>Ascomycota</taxon>
        <taxon>Saccharomycotina</taxon>
        <taxon>Pichiomycetes</taxon>
        <taxon>Debaryomycetaceae</taxon>
        <taxon>Yamadazyma</taxon>
    </lineage>
</organism>
<evidence type="ECO:0000313" key="1">
    <source>
        <dbReference type="EMBL" id="CAH6719573.1"/>
    </source>
</evidence>
<name>A0ACA9Y494_9ASCO</name>
<gene>
    <name evidence="1" type="ORF">CLIB1444_02S11694</name>
</gene>
<keyword evidence="2" id="KW-1185">Reference proteome</keyword>
<dbReference type="Proteomes" id="UP001152531">
    <property type="component" value="Unassembled WGS sequence"/>
</dbReference>